<evidence type="ECO:0008006" key="8">
    <source>
        <dbReference type="Google" id="ProtNLM"/>
    </source>
</evidence>
<dbReference type="GO" id="GO:0005496">
    <property type="term" value="F:steroid binding"/>
    <property type="evidence" value="ECO:0007669"/>
    <property type="project" value="TreeGrafter"/>
</dbReference>
<keyword evidence="7" id="KW-1185">Reference proteome</keyword>
<evidence type="ECO:0000313" key="7">
    <source>
        <dbReference type="Proteomes" id="UP000326062"/>
    </source>
</evidence>
<dbReference type="FunFam" id="1.20.920.50:FF:000001">
    <property type="entry name" value="Androgen-binding protein"/>
    <property type="match status" value="1"/>
</dbReference>
<dbReference type="SMART" id="SM00096">
    <property type="entry name" value="UTG"/>
    <property type="match status" value="1"/>
</dbReference>
<dbReference type="InterPro" id="IPR006178">
    <property type="entry name" value="CH1-like"/>
</dbReference>
<dbReference type="Gene3D" id="1.20.920.50">
    <property type="match status" value="1"/>
</dbReference>
<feature type="chain" id="PRO_5023813325" description="Major allergen I polypeptide chain 1-like" evidence="5">
    <location>
        <begin position="23"/>
        <end position="93"/>
    </location>
</feature>
<dbReference type="EMBL" id="VCEB01000002">
    <property type="protein sequence ID" value="KAB0381622.1"/>
    <property type="molecule type" value="Genomic_DNA"/>
</dbReference>
<comment type="subcellular location">
    <subcellularLocation>
        <location evidence="1">Secreted</location>
    </subcellularLocation>
</comment>
<comment type="similarity">
    <text evidence="2">Belongs to the secretoglobin family.</text>
</comment>
<evidence type="ECO:0000256" key="5">
    <source>
        <dbReference type="SAM" id="SignalP"/>
    </source>
</evidence>
<evidence type="ECO:0000313" key="6">
    <source>
        <dbReference type="EMBL" id="KAB0381622.1"/>
    </source>
</evidence>
<dbReference type="PRINTS" id="PR00827">
    <property type="entry name" value="FELALLERGEN"/>
</dbReference>
<dbReference type="AlphaFoldDB" id="A0A5J5MQ46"/>
<evidence type="ECO:0000256" key="4">
    <source>
        <dbReference type="ARBA" id="ARBA00022729"/>
    </source>
</evidence>
<dbReference type="InterPro" id="IPR035960">
    <property type="entry name" value="Secretoglobin_sf"/>
</dbReference>
<dbReference type="CDD" id="cd00633">
    <property type="entry name" value="Secretoglobin"/>
    <property type="match status" value="1"/>
</dbReference>
<keyword evidence="4 5" id="KW-0732">Signal</keyword>
<reference evidence="6 7" key="1">
    <citation type="submission" date="2019-06" db="EMBL/GenBank/DDBJ databases">
        <title>Discovery of a novel chromosome fission-fusion reversal in muntjac.</title>
        <authorList>
            <person name="Mudd A.B."/>
            <person name="Bredeson J.V."/>
            <person name="Baum R."/>
            <person name="Hockemeyer D."/>
            <person name="Rokhsar D.S."/>
        </authorList>
    </citation>
    <scope>NUCLEOTIDE SEQUENCE [LARGE SCALE GENOMIC DNA]</scope>
    <source>
        <strain evidence="6">UCam_UCB_Mr</strain>
        <tissue evidence="6">Fibroblast cell line</tissue>
    </source>
</reference>
<dbReference type="Proteomes" id="UP000326062">
    <property type="component" value="Chromosome 2"/>
</dbReference>
<protein>
    <recommendedName>
        <fullName evidence="8">Major allergen I polypeptide chain 1-like</fullName>
    </recommendedName>
</protein>
<gene>
    <name evidence="6" type="ORF">FD755_003539</name>
</gene>
<dbReference type="PROSITE" id="PS51311">
    <property type="entry name" value="SCGB"/>
    <property type="match status" value="1"/>
</dbReference>
<dbReference type="InterPro" id="IPR053723">
    <property type="entry name" value="Secretoglobin_Domain_sf"/>
</dbReference>
<organism evidence="6 7">
    <name type="scientific">Muntiacus reevesi</name>
    <name type="common">Reeves' muntjac</name>
    <name type="synonym">Cervus reevesi</name>
    <dbReference type="NCBI Taxonomy" id="9886"/>
    <lineage>
        <taxon>Eukaryota</taxon>
        <taxon>Metazoa</taxon>
        <taxon>Chordata</taxon>
        <taxon>Craniata</taxon>
        <taxon>Vertebrata</taxon>
        <taxon>Euteleostomi</taxon>
        <taxon>Mammalia</taxon>
        <taxon>Eutheria</taxon>
        <taxon>Laurasiatheria</taxon>
        <taxon>Artiodactyla</taxon>
        <taxon>Ruminantia</taxon>
        <taxon>Pecora</taxon>
        <taxon>Cervidae</taxon>
        <taxon>Muntiacinae</taxon>
        <taxon>Muntiacus</taxon>
    </lineage>
</organism>
<dbReference type="GO" id="GO:0005576">
    <property type="term" value="C:extracellular region"/>
    <property type="evidence" value="ECO:0007669"/>
    <property type="project" value="UniProtKB-SubCell"/>
</dbReference>
<dbReference type="Pfam" id="PF01099">
    <property type="entry name" value="Uteroglobin"/>
    <property type="match status" value="1"/>
</dbReference>
<dbReference type="SUPFAM" id="SSF48201">
    <property type="entry name" value="Uteroglobin-like"/>
    <property type="match status" value="1"/>
</dbReference>
<dbReference type="PANTHER" id="PTHR21226">
    <property type="entry name" value="ABPA10-RELATED"/>
    <property type="match status" value="1"/>
</dbReference>
<sequence>MTRAGVLLLLCTTLLLITGGKCDDICPALRDTVDLFISGTHDEYIEQVEKYNQNSAVLETADTLKSCVDERLTAEDKQDALSALNKIYSSSLC</sequence>
<comment type="caution">
    <text evidence="6">The sequence shown here is derived from an EMBL/GenBank/DDBJ whole genome shotgun (WGS) entry which is preliminary data.</text>
</comment>
<evidence type="ECO:0000256" key="3">
    <source>
        <dbReference type="ARBA" id="ARBA00022525"/>
    </source>
</evidence>
<evidence type="ECO:0000256" key="1">
    <source>
        <dbReference type="ARBA" id="ARBA00004613"/>
    </source>
</evidence>
<accession>A0A5J5MQ46</accession>
<feature type="signal peptide" evidence="5">
    <location>
        <begin position="1"/>
        <end position="22"/>
    </location>
</feature>
<dbReference type="PANTHER" id="PTHR21226:SF8">
    <property type="entry name" value="ABPA10-RELATED"/>
    <property type="match status" value="1"/>
</dbReference>
<evidence type="ECO:0000256" key="2">
    <source>
        <dbReference type="ARBA" id="ARBA00008650"/>
    </source>
</evidence>
<dbReference type="InterPro" id="IPR016126">
    <property type="entry name" value="Secretoglobin"/>
</dbReference>
<name>A0A5J5MQ46_MUNRE</name>
<proteinExistence type="inferred from homology"/>
<keyword evidence="3" id="KW-0964">Secreted</keyword>